<accession>A0ABV5TX95</accession>
<keyword evidence="4" id="KW-1185">Reference proteome</keyword>
<feature type="transmembrane region" description="Helical" evidence="2">
    <location>
        <begin position="149"/>
        <end position="168"/>
    </location>
</feature>
<sequence>MSQGDAPVGRSVKTAAAGVRDLAAEAARVGAAAAARAVEITDRKLAEGKDELTKVGRAATKDLDKSTRSSRRDVLTHSGAARDEVLARATKLRDPGRKAAQAVATVVSSAGESGRKRRKAVATAKRDLAVALQEAKSVARGERTKRSRWPWLVAMGAVAAAIVAVVQIRRPNPLAEAEKSASANATDKPATTDKATTDKAATDKPAPAAPKPTPASTPAPASAQAPASSAQPTAKPTPAAAPKPAAAPGSAEKPAQQAAKAADGANGRAPAGRGQNKAH</sequence>
<evidence type="ECO:0008006" key="5">
    <source>
        <dbReference type="Google" id="ProtNLM"/>
    </source>
</evidence>
<keyword evidence="2" id="KW-0812">Transmembrane</keyword>
<comment type="caution">
    <text evidence="3">The sequence shown here is derived from an EMBL/GenBank/DDBJ whole genome shotgun (WGS) entry which is preliminary data.</text>
</comment>
<dbReference type="EMBL" id="JBHMBK010000003">
    <property type="protein sequence ID" value="MFB9683736.1"/>
    <property type="molecule type" value="Genomic_DNA"/>
</dbReference>
<keyword evidence="2" id="KW-0472">Membrane</keyword>
<reference evidence="3 4" key="1">
    <citation type="submission" date="2024-09" db="EMBL/GenBank/DDBJ databases">
        <authorList>
            <person name="Sun Q."/>
            <person name="Mori K."/>
        </authorList>
    </citation>
    <scope>NUCLEOTIDE SEQUENCE [LARGE SCALE GENOMIC DNA]</scope>
    <source>
        <strain evidence="3 4">JCM 13852</strain>
    </source>
</reference>
<evidence type="ECO:0000256" key="1">
    <source>
        <dbReference type="SAM" id="MobiDB-lite"/>
    </source>
</evidence>
<feature type="compositionally biased region" description="Low complexity" evidence="1">
    <location>
        <begin position="185"/>
        <end position="194"/>
    </location>
</feature>
<organism evidence="3 4">
    <name type="scientific">Amycolatopsis plumensis</name>
    <dbReference type="NCBI Taxonomy" id="236508"/>
    <lineage>
        <taxon>Bacteria</taxon>
        <taxon>Bacillati</taxon>
        <taxon>Actinomycetota</taxon>
        <taxon>Actinomycetes</taxon>
        <taxon>Pseudonocardiales</taxon>
        <taxon>Pseudonocardiaceae</taxon>
        <taxon>Amycolatopsis</taxon>
    </lineage>
</organism>
<evidence type="ECO:0000313" key="4">
    <source>
        <dbReference type="Proteomes" id="UP001589535"/>
    </source>
</evidence>
<feature type="region of interest" description="Disordered" evidence="1">
    <location>
        <begin position="173"/>
        <end position="279"/>
    </location>
</feature>
<feature type="compositionally biased region" description="Low complexity" evidence="1">
    <location>
        <begin position="218"/>
        <end position="279"/>
    </location>
</feature>
<evidence type="ECO:0000256" key="2">
    <source>
        <dbReference type="SAM" id="Phobius"/>
    </source>
</evidence>
<gene>
    <name evidence="3" type="ORF">ACFFTO_06020</name>
</gene>
<proteinExistence type="predicted"/>
<dbReference type="Proteomes" id="UP001589535">
    <property type="component" value="Unassembled WGS sequence"/>
</dbReference>
<keyword evidence="2" id="KW-1133">Transmembrane helix</keyword>
<protein>
    <recommendedName>
        <fullName evidence="5">Alginate regulatory protein AlgP</fullName>
    </recommendedName>
</protein>
<feature type="region of interest" description="Disordered" evidence="1">
    <location>
        <begin position="49"/>
        <end position="79"/>
    </location>
</feature>
<feature type="compositionally biased region" description="Pro residues" evidence="1">
    <location>
        <begin position="207"/>
        <end position="217"/>
    </location>
</feature>
<name>A0ABV5TX95_9PSEU</name>
<dbReference type="RefSeq" id="WP_378189994.1">
    <property type="nucleotide sequence ID" value="NZ_JBHMBK010000003.1"/>
</dbReference>
<evidence type="ECO:0000313" key="3">
    <source>
        <dbReference type="EMBL" id="MFB9683736.1"/>
    </source>
</evidence>